<dbReference type="AlphaFoldDB" id="A0A4Q5LPV9"/>
<evidence type="ECO:0000259" key="9">
    <source>
        <dbReference type="Pfam" id="PF14509"/>
    </source>
</evidence>
<keyword evidence="4" id="KW-0106">Calcium</keyword>
<comment type="cofactor">
    <cofactor evidence="1">
        <name>Ca(2+)</name>
        <dbReference type="ChEBI" id="CHEBI:29108"/>
    </cofactor>
</comment>
<dbReference type="RefSeq" id="WP_129875703.1">
    <property type="nucleotide sequence ID" value="NZ_SEWG01000002.1"/>
</dbReference>
<keyword evidence="3 10" id="KW-0378">Hydrolase</keyword>
<feature type="domain" description="Glycosyl-hydrolase 97 N-terminal" evidence="8">
    <location>
        <begin position="26"/>
        <end position="291"/>
    </location>
</feature>
<dbReference type="GO" id="GO:0030246">
    <property type="term" value="F:carbohydrate binding"/>
    <property type="evidence" value="ECO:0007669"/>
    <property type="project" value="InterPro"/>
</dbReference>
<dbReference type="Proteomes" id="UP000293331">
    <property type="component" value="Unassembled WGS sequence"/>
</dbReference>
<organism evidence="10 11">
    <name type="scientific">Mucilaginibacter terrigena</name>
    <dbReference type="NCBI Taxonomy" id="2492395"/>
    <lineage>
        <taxon>Bacteria</taxon>
        <taxon>Pseudomonadati</taxon>
        <taxon>Bacteroidota</taxon>
        <taxon>Sphingobacteriia</taxon>
        <taxon>Sphingobacteriales</taxon>
        <taxon>Sphingobacteriaceae</taxon>
        <taxon>Mucilaginibacter</taxon>
    </lineage>
</organism>
<dbReference type="OrthoDB" id="57532at2"/>
<dbReference type="InterPro" id="IPR052720">
    <property type="entry name" value="Glycosyl_hydrolase_97"/>
</dbReference>
<evidence type="ECO:0000259" key="8">
    <source>
        <dbReference type="Pfam" id="PF14508"/>
    </source>
</evidence>
<evidence type="ECO:0000313" key="10">
    <source>
        <dbReference type="EMBL" id="RYU91444.1"/>
    </source>
</evidence>
<feature type="chain" id="PRO_5020786674" evidence="6">
    <location>
        <begin position="20"/>
        <end position="661"/>
    </location>
</feature>
<name>A0A4Q5LPV9_9SPHI</name>
<dbReference type="PANTHER" id="PTHR35803">
    <property type="entry name" value="GLUCAN 1,4-ALPHA-GLUCOSIDASE SUSB-RELATED"/>
    <property type="match status" value="1"/>
</dbReference>
<dbReference type="SUPFAM" id="SSF51445">
    <property type="entry name" value="(Trans)glycosidases"/>
    <property type="match status" value="1"/>
</dbReference>
<dbReference type="InterPro" id="IPR017853">
    <property type="entry name" value="GH"/>
</dbReference>
<keyword evidence="5" id="KW-0326">Glycosidase</keyword>
<proteinExistence type="predicted"/>
<dbReference type="InterPro" id="IPR029483">
    <property type="entry name" value="GH97_C"/>
</dbReference>
<dbReference type="InterPro" id="IPR019563">
    <property type="entry name" value="GH97_catalytic"/>
</dbReference>
<evidence type="ECO:0000256" key="1">
    <source>
        <dbReference type="ARBA" id="ARBA00001913"/>
    </source>
</evidence>
<evidence type="ECO:0000256" key="4">
    <source>
        <dbReference type="ARBA" id="ARBA00022837"/>
    </source>
</evidence>
<gene>
    <name evidence="10" type="ORF">EWM62_05750</name>
</gene>
<feature type="signal peptide" evidence="6">
    <location>
        <begin position="1"/>
        <end position="19"/>
    </location>
</feature>
<dbReference type="Gene3D" id="2.70.98.10">
    <property type="match status" value="1"/>
</dbReference>
<dbReference type="Pfam" id="PF14508">
    <property type="entry name" value="GH97_N"/>
    <property type="match status" value="1"/>
</dbReference>
<dbReference type="EMBL" id="SEWG01000002">
    <property type="protein sequence ID" value="RYU91444.1"/>
    <property type="molecule type" value="Genomic_DNA"/>
</dbReference>
<dbReference type="PANTHER" id="PTHR35803:SF2">
    <property type="entry name" value="RETAINING ALPHA-GALACTOSIDASE"/>
    <property type="match status" value="1"/>
</dbReference>
<evidence type="ECO:0000313" key="11">
    <source>
        <dbReference type="Proteomes" id="UP000293331"/>
    </source>
</evidence>
<accession>A0A4Q5LPV9</accession>
<evidence type="ECO:0000259" key="7">
    <source>
        <dbReference type="Pfam" id="PF10566"/>
    </source>
</evidence>
<keyword evidence="6" id="KW-0732">Signal</keyword>
<comment type="caution">
    <text evidence="10">The sequence shown here is derived from an EMBL/GenBank/DDBJ whole genome shotgun (WGS) entry which is preliminary data.</text>
</comment>
<protein>
    <submittedName>
        <fullName evidence="10">Glycoside hydrolase family 97 protein</fullName>
    </submittedName>
</protein>
<dbReference type="Pfam" id="PF10566">
    <property type="entry name" value="Glyco_hydro_97"/>
    <property type="match status" value="1"/>
</dbReference>
<keyword evidence="11" id="KW-1185">Reference proteome</keyword>
<dbReference type="Gene3D" id="3.20.20.70">
    <property type="entry name" value="Aldolase class I"/>
    <property type="match status" value="1"/>
</dbReference>
<feature type="domain" description="Glycosyl-hydrolase 97 C-terminal oligomerisation" evidence="9">
    <location>
        <begin position="559"/>
        <end position="653"/>
    </location>
</feature>
<dbReference type="InterPro" id="IPR014718">
    <property type="entry name" value="GH-type_carb-bd"/>
</dbReference>
<dbReference type="InterPro" id="IPR029486">
    <property type="entry name" value="GH97_N"/>
</dbReference>
<dbReference type="Pfam" id="PF14509">
    <property type="entry name" value="GH97_C"/>
    <property type="match status" value="1"/>
</dbReference>
<dbReference type="GO" id="GO:0016798">
    <property type="term" value="F:hydrolase activity, acting on glycosyl bonds"/>
    <property type="evidence" value="ECO:0007669"/>
    <property type="project" value="UniProtKB-KW"/>
</dbReference>
<dbReference type="InterPro" id="IPR013785">
    <property type="entry name" value="Aldolase_TIM"/>
</dbReference>
<evidence type="ECO:0000256" key="3">
    <source>
        <dbReference type="ARBA" id="ARBA00022801"/>
    </source>
</evidence>
<reference evidence="10 11" key="1">
    <citation type="submission" date="2019-02" db="EMBL/GenBank/DDBJ databases">
        <title>Bacterial novel species Mucilaginibacter sp. 17JY9-4 isolated from soil.</title>
        <authorList>
            <person name="Jung H.-Y."/>
        </authorList>
    </citation>
    <scope>NUCLEOTIDE SEQUENCE [LARGE SCALE GENOMIC DNA]</scope>
    <source>
        <strain evidence="10 11">17JY9-4</strain>
    </source>
</reference>
<dbReference type="InterPro" id="IPR013780">
    <property type="entry name" value="Glyco_hydro_b"/>
</dbReference>
<evidence type="ECO:0000256" key="2">
    <source>
        <dbReference type="ARBA" id="ARBA00011245"/>
    </source>
</evidence>
<evidence type="ECO:0000256" key="6">
    <source>
        <dbReference type="SAM" id="SignalP"/>
    </source>
</evidence>
<comment type="subunit">
    <text evidence="2">Monomer.</text>
</comment>
<sequence>MLRSLLISILTVIAANCFAAPVQQLYSPDRSIRLDISMAAGLTYTVSADGVNLILPSVIDMELLGGQKLSGGMRVKNISRRSVNEVITAAIPDKRRLIPDVYNELTLQFKNGFSVVFRAYNDGAAYRILTGFKNDITIKQETARYSFPAGAHAYAPIIQKREGQDIYHTSFEELYPYGALDSLSADSFMYSPVLISPRDNYKIGLTESDLDDYPGMFLRGDNSAALTASFAPYPLTERVQPGDYPQKVVAQRANYLAKTKGTRSFPWRVMIIARQDKELPGNDLVYRLASPSKIKDTSWIHPGQSTDEWIIDINLFNVPFKAGLNTASYKYYIDFAKRFGFERIMMDAGWSDNNDLFKINPAINMDTLAAYAKKQGVKLSMWTLSMTLDRQLDSALKQFQKWGVDFIMTDFIDRDDQQVVNFYKRITQACADAHIMIMFHGAYPPKGFNRTYPNNITREGVLGSEYNIWSNKPTPAHNLTLPFTRMLAGPMDYEPGLLNNAAQGRFIQQKGNPMSQGTRSNQLAMFVVYDNPLQIFSGNPSQGYLEPKFMELLGSLPTVWDETIILDAKVAGYIVTARKKGNQWFIAGMTNQARDITLDLGFLGDAGYDAVTCTDGANADHYGSDYRIGTKQITKKDKLPIHMAPGGGFLIKLTSRERHTY</sequence>
<feature type="domain" description="Glycosyl-hydrolase 97 catalytic" evidence="7">
    <location>
        <begin position="316"/>
        <end position="461"/>
    </location>
</feature>
<dbReference type="Gene3D" id="2.60.40.1180">
    <property type="entry name" value="Golgi alpha-mannosidase II"/>
    <property type="match status" value="1"/>
</dbReference>
<evidence type="ECO:0000256" key="5">
    <source>
        <dbReference type="ARBA" id="ARBA00023295"/>
    </source>
</evidence>